<dbReference type="Proteomes" id="UP000684084">
    <property type="component" value="Unassembled WGS sequence"/>
</dbReference>
<dbReference type="InterPro" id="IPR051481">
    <property type="entry name" value="BTB-POZ/Galectin-3-binding"/>
</dbReference>
<dbReference type="PANTHER" id="PTHR24410">
    <property type="entry name" value="HL07962P-RELATED"/>
    <property type="match status" value="1"/>
</dbReference>
<gene>
    <name evidence="2" type="ORF">CHRIB12_LOCUS2975</name>
</gene>
<proteinExistence type="predicted"/>
<dbReference type="AlphaFoldDB" id="A0A916DZN5"/>
<dbReference type="PROSITE" id="PS50097">
    <property type="entry name" value="BTB"/>
    <property type="match status" value="1"/>
</dbReference>
<dbReference type="EMBL" id="CAGKOT010000004">
    <property type="protein sequence ID" value="CAB5331759.1"/>
    <property type="molecule type" value="Genomic_DNA"/>
</dbReference>
<dbReference type="PANTHER" id="PTHR24410:SF23">
    <property type="entry name" value="BTB DOMAIN-CONTAINING PROTEIN-RELATED"/>
    <property type="match status" value="1"/>
</dbReference>
<evidence type="ECO:0000313" key="2">
    <source>
        <dbReference type="EMBL" id="CAB5331759.1"/>
    </source>
</evidence>
<sequence length="205" mass="23809">MSCQTLSDTLLRDISNLYDKADDYNVKIQVGEDSKMEIFKAHSVILRARSNYFRSAFSLNWAKKEGDFYVFKKPNVIPIVFQIILKYIYTGTVALDTVNVENNFIELLLAADEMNLHELIEHLQQNIINLSRLNNDWIIQNGVKLFNIIFNRKGVFPKLEELCNNIMIQDPKLFINSNEFWGLDDEALLSIIQLESLEMKEISVL</sequence>
<dbReference type="SMART" id="SM00225">
    <property type="entry name" value="BTB"/>
    <property type="match status" value="1"/>
</dbReference>
<comment type="caution">
    <text evidence="2">The sequence shown here is derived from an EMBL/GenBank/DDBJ whole genome shotgun (WGS) entry which is preliminary data.</text>
</comment>
<organism evidence="2 3">
    <name type="scientific">Rhizophagus irregularis</name>
    <dbReference type="NCBI Taxonomy" id="588596"/>
    <lineage>
        <taxon>Eukaryota</taxon>
        <taxon>Fungi</taxon>
        <taxon>Fungi incertae sedis</taxon>
        <taxon>Mucoromycota</taxon>
        <taxon>Glomeromycotina</taxon>
        <taxon>Glomeromycetes</taxon>
        <taxon>Glomerales</taxon>
        <taxon>Glomeraceae</taxon>
        <taxon>Rhizophagus</taxon>
    </lineage>
</organism>
<dbReference type="Pfam" id="PF00651">
    <property type="entry name" value="BTB"/>
    <property type="match status" value="1"/>
</dbReference>
<evidence type="ECO:0000313" key="3">
    <source>
        <dbReference type="Proteomes" id="UP000684084"/>
    </source>
</evidence>
<protein>
    <recommendedName>
        <fullName evidence="1">BTB domain-containing protein</fullName>
    </recommendedName>
</protein>
<name>A0A916DZN5_9GLOM</name>
<reference evidence="2" key="1">
    <citation type="submission" date="2020-05" db="EMBL/GenBank/DDBJ databases">
        <authorList>
            <person name="Rincon C."/>
            <person name="Sanders R I."/>
            <person name="Robbins C."/>
            <person name="Chaturvedi A."/>
        </authorList>
    </citation>
    <scope>NUCLEOTIDE SEQUENCE</scope>
    <source>
        <strain evidence="2">CHB12</strain>
    </source>
</reference>
<dbReference type="OrthoDB" id="298084at2759"/>
<accession>A0A916DZN5</accession>
<feature type="domain" description="BTB" evidence="1">
    <location>
        <begin position="24"/>
        <end position="97"/>
    </location>
</feature>
<dbReference type="CDD" id="cd18186">
    <property type="entry name" value="BTB_POZ_ZBTB_KLHL-like"/>
    <property type="match status" value="1"/>
</dbReference>
<evidence type="ECO:0000259" key="1">
    <source>
        <dbReference type="PROSITE" id="PS50097"/>
    </source>
</evidence>
<dbReference type="InterPro" id="IPR000210">
    <property type="entry name" value="BTB/POZ_dom"/>
</dbReference>